<evidence type="ECO:0000259" key="14">
    <source>
        <dbReference type="Pfam" id="PF02163"/>
    </source>
</evidence>
<keyword evidence="12 13" id="KW-0472">Membrane</keyword>
<comment type="similarity">
    <text evidence="3">Belongs to the peptidase M50B family.</text>
</comment>
<dbReference type="CDD" id="cd06158">
    <property type="entry name" value="S2P-M50_like_1"/>
    <property type="match status" value="1"/>
</dbReference>
<accession>A0A1F6CAU2</accession>
<keyword evidence="6 13" id="KW-0812">Transmembrane</keyword>
<keyword evidence="8" id="KW-0378">Hydrolase</keyword>
<feature type="transmembrane region" description="Helical" evidence="13">
    <location>
        <begin position="190"/>
        <end position="218"/>
    </location>
</feature>
<keyword evidence="10 13" id="KW-1133">Transmembrane helix</keyword>
<evidence type="ECO:0000256" key="10">
    <source>
        <dbReference type="ARBA" id="ARBA00022989"/>
    </source>
</evidence>
<dbReference type="GO" id="GO:0005886">
    <property type="term" value="C:plasma membrane"/>
    <property type="evidence" value="ECO:0007669"/>
    <property type="project" value="UniProtKB-SubCell"/>
</dbReference>
<feature type="transmembrane region" description="Helical" evidence="13">
    <location>
        <begin position="92"/>
        <end position="117"/>
    </location>
</feature>
<protein>
    <recommendedName>
        <fullName evidence="14">Peptidase M50 domain-containing protein</fullName>
    </recommendedName>
</protein>
<keyword evidence="5" id="KW-0645">Protease</keyword>
<evidence type="ECO:0000256" key="3">
    <source>
        <dbReference type="ARBA" id="ARBA00007931"/>
    </source>
</evidence>
<dbReference type="InterPro" id="IPR008915">
    <property type="entry name" value="Peptidase_M50"/>
</dbReference>
<keyword evidence="11" id="KW-0482">Metalloprotease</keyword>
<evidence type="ECO:0000256" key="2">
    <source>
        <dbReference type="ARBA" id="ARBA00004651"/>
    </source>
</evidence>
<dbReference type="EMBL" id="MFKF01000325">
    <property type="protein sequence ID" value="OGG46315.1"/>
    <property type="molecule type" value="Genomic_DNA"/>
</dbReference>
<dbReference type="AlphaFoldDB" id="A0A1F6CAU2"/>
<evidence type="ECO:0000313" key="15">
    <source>
        <dbReference type="EMBL" id="OGG46315.1"/>
    </source>
</evidence>
<evidence type="ECO:0000256" key="11">
    <source>
        <dbReference type="ARBA" id="ARBA00023049"/>
    </source>
</evidence>
<feature type="transmembrane region" description="Helical" evidence="13">
    <location>
        <begin position="138"/>
        <end position="159"/>
    </location>
</feature>
<comment type="caution">
    <text evidence="15">The sequence shown here is derived from an EMBL/GenBank/DDBJ whole genome shotgun (WGS) entry which is preliminary data.</text>
</comment>
<evidence type="ECO:0000313" key="16">
    <source>
        <dbReference type="Proteomes" id="UP000178606"/>
    </source>
</evidence>
<keyword evidence="9" id="KW-0862">Zinc</keyword>
<evidence type="ECO:0000256" key="6">
    <source>
        <dbReference type="ARBA" id="ARBA00022692"/>
    </source>
</evidence>
<dbReference type="PROSITE" id="PS51257">
    <property type="entry name" value="PROKAR_LIPOPROTEIN"/>
    <property type="match status" value="1"/>
</dbReference>
<feature type="transmembrane region" description="Helical" evidence="13">
    <location>
        <begin position="50"/>
        <end position="66"/>
    </location>
</feature>
<dbReference type="Proteomes" id="UP000178606">
    <property type="component" value="Unassembled WGS sequence"/>
</dbReference>
<evidence type="ECO:0000256" key="13">
    <source>
        <dbReference type="SAM" id="Phobius"/>
    </source>
</evidence>
<proteinExistence type="inferred from homology"/>
<gene>
    <name evidence="15" type="ORF">A3F84_07200</name>
</gene>
<dbReference type="GO" id="GO:0006508">
    <property type="term" value="P:proteolysis"/>
    <property type="evidence" value="ECO:0007669"/>
    <property type="project" value="UniProtKB-KW"/>
</dbReference>
<name>A0A1F6CAU2_HANXR</name>
<organism evidence="15 16">
    <name type="scientific">Handelsmanbacteria sp. (strain RIFCSPLOWO2_12_FULL_64_10)</name>
    <dbReference type="NCBI Taxonomy" id="1817868"/>
    <lineage>
        <taxon>Bacteria</taxon>
        <taxon>Candidatus Handelsmaniibacteriota</taxon>
    </lineage>
</organism>
<comment type="subcellular location">
    <subcellularLocation>
        <location evidence="2">Cell membrane</location>
        <topology evidence="2">Multi-pass membrane protein</topology>
    </subcellularLocation>
</comment>
<dbReference type="InterPro" id="IPR052348">
    <property type="entry name" value="Metallopeptidase_M50B"/>
</dbReference>
<evidence type="ECO:0000256" key="7">
    <source>
        <dbReference type="ARBA" id="ARBA00022723"/>
    </source>
</evidence>
<keyword evidence="4" id="KW-1003">Cell membrane</keyword>
<reference evidence="15 16" key="1">
    <citation type="journal article" date="2016" name="Nat. Commun.">
        <title>Thousands of microbial genomes shed light on interconnected biogeochemical processes in an aquifer system.</title>
        <authorList>
            <person name="Anantharaman K."/>
            <person name="Brown C.T."/>
            <person name="Hug L.A."/>
            <person name="Sharon I."/>
            <person name="Castelle C.J."/>
            <person name="Probst A.J."/>
            <person name="Thomas B.C."/>
            <person name="Singh A."/>
            <person name="Wilkins M.J."/>
            <person name="Karaoz U."/>
            <person name="Brodie E.L."/>
            <person name="Williams K.H."/>
            <person name="Hubbard S.S."/>
            <person name="Banfield J.F."/>
        </authorList>
    </citation>
    <scope>NUCLEOTIDE SEQUENCE [LARGE SCALE GENOMIC DNA]</scope>
    <source>
        <strain evidence="16">RIFCSPLOWO2_12_FULL_64_10</strain>
    </source>
</reference>
<evidence type="ECO:0000256" key="5">
    <source>
        <dbReference type="ARBA" id="ARBA00022670"/>
    </source>
</evidence>
<dbReference type="PANTHER" id="PTHR35864">
    <property type="entry name" value="ZINC METALLOPROTEASE MJ0611-RELATED"/>
    <property type="match status" value="1"/>
</dbReference>
<dbReference type="GO" id="GO:0046872">
    <property type="term" value="F:metal ion binding"/>
    <property type="evidence" value="ECO:0007669"/>
    <property type="project" value="UniProtKB-KW"/>
</dbReference>
<comment type="cofactor">
    <cofactor evidence="1">
        <name>Zn(2+)</name>
        <dbReference type="ChEBI" id="CHEBI:29105"/>
    </cofactor>
</comment>
<dbReference type="InterPro" id="IPR044537">
    <property type="entry name" value="Rip2-like"/>
</dbReference>
<evidence type="ECO:0000256" key="1">
    <source>
        <dbReference type="ARBA" id="ARBA00001947"/>
    </source>
</evidence>
<evidence type="ECO:0000256" key="9">
    <source>
        <dbReference type="ARBA" id="ARBA00022833"/>
    </source>
</evidence>
<keyword evidence="7" id="KW-0479">Metal-binding</keyword>
<evidence type="ECO:0000256" key="12">
    <source>
        <dbReference type="ARBA" id="ARBA00023136"/>
    </source>
</evidence>
<feature type="domain" description="Peptidase M50" evidence="14">
    <location>
        <begin position="143"/>
        <end position="196"/>
    </location>
</feature>
<dbReference type="Pfam" id="PF02163">
    <property type="entry name" value="Peptidase_M50"/>
    <property type="match status" value="1"/>
</dbReference>
<feature type="transmembrane region" description="Helical" evidence="13">
    <location>
        <begin position="6"/>
        <end position="29"/>
    </location>
</feature>
<sequence>MDPAKIVIVLFVLVYSCILHEIAHAWVSLKLGDPTGKKMGRITLNPIPHIDPFMTILLPAFLYIVSKGTYCFGGAKPVQIQTQNFRNPGRGMMFSAAAGPLTNFILAAIGGVILILLSRASPQVVFRYNSAGIAQLTYNGFLLGQIVLLNALLGGFNLVPIPPLDGSRVLRYLLPYRGKLFMERVERFGLIPVMVFIAVGGSTVLTPVFLVAFGILALGMPHDGYRALIDGMFS</sequence>
<dbReference type="PANTHER" id="PTHR35864:SF1">
    <property type="entry name" value="ZINC METALLOPROTEASE YWHC-RELATED"/>
    <property type="match status" value="1"/>
</dbReference>
<dbReference type="GO" id="GO:0008237">
    <property type="term" value="F:metallopeptidase activity"/>
    <property type="evidence" value="ECO:0007669"/>
    <property type="project" value="UniProtKB-KW"/>
</dbReference>
<evidence type="ECO:0000256" key="8">
    <source>
        <dbReference type="ARBA" id="ARBA00022801"/>
    </source>
</evidence>
<evidence type="ECO:0000256" key="4">
    <source>
        <dbReference type="ARBA" id="ARBA00022475"/>
    </source>
</evidence>